<name>A0A9P5PZ08_9AGAR</name>
<sequence length="500" mass="56229">MSRKRQYFAFIFLATSILFIGFAFPYFASVASSVFKQHDAHVDIIEPILGETSPGDIIQPILGEISPGDIIHPILGETSRPDLDLTHPKIEVSFPTTSIPHGAHVNGFTIFDNLYLRNGTFFAVSLDPSTFPPKEAILSAPLDLGVPSKELLPTDKHLRYIDLEEAVQLLGHNPLHIDDMTVIIYDTKTFLRHYYHWWGEVILGFWRVYSMINEPGPLPFPSRFMLPVVEEGQWRDRADINGPLLRAMNPSVSIETSGQWNDFIKLNRTIAFKRVGIVNRAAAHRHSEAGKYNKMIGPTMGLEIFSGYWKPLQTKLTQNLLGESSESPQDITRETATTVKSKPVVIYISRQKTGRRLADKDHEALVHSLLKLQDEGFCKVEIPVMENLSVKEQIELVSRSTIMVGVHGNGLTHQLWMPSSSWSTVIEIFFPGGYLFDYQFLSRSAEHQHYAVWNDTSFTTAEAPKSNLDAEGMHGSEIPVYGPTVVDIIRQRLATLSSST</sequence>
<evidence type="ECO:0000256" key="4">
    <source>
        <dbReference type="ARBA" id="ARBA00022692"/>
    </source>
</evidence>
<evidence type="ECO:0000256" key="8">
    <source>
        <dbReference type="SAM" id="Phobius"/>
    </source>
</evidence>
<evidence type="ECO:0000256" key="5">
    <source>
        <dbReference type="ARBA" id="ARBA00022989"/>
    </source>
</evidence>
<proteinExistence type="predicted"/>
<evidence type="ECO:0000256" key="6">
    <source>
        <dbReference type="ARBA" id="ARBA00023136"/>
    </source>
</evidence>
<dbReference type="GO" id="GO:0005783">
    <property type="term" value="C:endoplasmic reticulum"/>
    <property type="evidence" value="ECO:0007669"/>
    <property type="project" value="TreeGrafter"/>
</dbReference>
<dbReference type="EMBL" id="JADNRY010000029">
    <property type="protein sequence ID" value="KAF9071833.1"/>
    <property type="molecule type" value="Genomic_DNA"/>
</dbReference>
<dbReference type="PANTHER" id="PTHR20961:SF38">
    <property type="entry name" value="PROTEIN O-LINKED-MANNOSE BETA-1,4-N-ACETYLGLUCOSAMINYLTRANSFERASE 2"/>
    <property type="match status" value="1"/>
</dbReference>
<comment type="caution">
    <text evidence="10">The sequence shown here is derived from an EMBL/GenBank/DDBJ whole genome shotgun (WGS) entry which is preliminary data.</text>
</comment>
<dbReference type="InterPro" id="IPR007657">
    <property type="entry name" value="Glycosyltransferase_61"/>
</dbReference>
<keyword evidence="7" id="KW-0325">Glycoprotein</keyword>
<dbReference type="Pfam" id="PF04577">
    <property type="entry name" value="Glyco_transf_61"/>
    <property type="match status" value="1"/>
</dbReference>
<evidence type="ECO:0000256" key="7">
    <source>
        <dbReference type="ARBA" id="ARBA00023180"/>
    </source>
</evidence>
<keyword evidence="2" id="KW-0328">Glycosyltransferase</keyword>
<dbReference type="GO" id="GO:0016020">
    <property type="term" value="C:membrane"/>
    <property type="evidence" value="ECO:0007669"/>
    <property type="project" value="UniProtKB-SubCell"/>
</dbReference>
<dbReference type="GO" id="GO:0035269">
    <property type="term" value="P:protein O-linked glycosylation via mannose"/>
    <property type="evidence" value="ECO:0007669"/>
    <property type="project" value="TreeGrafter"/>
</dbReference>
<gene>
    <name evidence="10" type="ORF">BDP27DRAFT_1321455</name>
</gene>
<feature type="domain" description="Glycosyltransferase 61 catalytic" evidence="9">
    <location>
        <begin position="307"/>
        <end position="420"/>
    </location>
</feature>
<comment type="subcellular location">
    <subcellularLocation>
        <location evidence="1">Membrane</location>
        <topology evidence="1">Single-pass membrane protein</topology>
    </subcellularLocation>
</comment>
<reference evidence="10" key="1">
    <citation type="submission" date="2020-11" db="EMBL/GenBank/DDBJ databases">
        <authorList>
            <consortium name="DOE Joint Genome Institute"/>
            <person name="Ahrendt S."/>
            <person name="Riley R."/>
            <person name="Andreopoulos W."/>
            <person name="Labutti K."/>
            <person name="Pangilinan J."/>
            <person name="Ruiz-Duenas F.J."/>
            <person name="Barrasa J.M."/>
            <person name="Sanchez-Garcia M."/>
            <person name="Camarero S."/>
            <person name="Miyauchi S."/>
            <person name="Serrano A."/>
            <person name="Linde D."/>
            <person name="Babiker R."/>
            <person name="Drula E."/>
            <person name="Ayuso-Fernandez I."/>
            <person name="Pacheco R."/>
            <person name="Padilla G."/>
            <person name="Ferreira P."/>
            <person name="Barriuso J."/>
            <person name="Kellner H."/>
            <person name="Castanera R."/>
            <person name="Alfaro M."/>
            <person name="Ramirez L."/>
            <person name="Pisabarro A.G."/>
            <person name="Kuo A."/>
            <person name="Tritt A."/>
            <person name="Lipzen A."/>
            <person name="He G."/>
            <person name="Yan M."/>
            <person name="Ng V."/>
            <person name="Cullen D."/>
            <person name="Martin F."/>
            <person name="Rosso M.-N."/>
            <person name="Henrissat B."/>
            <person name="Hibbett D."/>
            <person name="Martinez A.T."/>
            <person name="Grigoriev I.V."/>
        </authorList>
    </citation>
    <scope>NUCLEOTIDE SEQUENCE</scope>
    <source>
        <strain evidence="10">AH 40177</strain>
    </source>
</reference>
<organism evidence="10 11">
    <name type="scientific">Rhodocollybia butyracea</name>
    <dbReference type="NCBI Taxonomy" id="206335"/>
    <lineage>
        <taxon>Eukaryota</taxon>
        <taxon>Fungi</taxon>
        <taxon>Dikarya</taxon>
        <taxon>Basidiomycota</taxon>
        <taxon>Agaricomycotina</taxon>
        <taxon>Agaricomycetes</taxon>
        <taxon>Agaricomycetidae</taxon>
        <taxon>Agaricales</taxon>
        <taxon>Marasmiineae</taxon>
        <taxon>Omphalotaceae</taxon>
        <taxon>Rhodocollybia</taxon>
    </lineage>
</organism>
<dbReference type="AlphaFoldDB" id="A0A9P5PZ08"/>
<evidence type="ECO:0000313" key="10">
    <source>
        <dbReference type="EMBL" id="KAF9071833.1"/>
    </source>
</evidence>
<evidence type="ECO:0000256" key="1">
    <source>
        <dbReference type="ARBA" id="ARBA00004167"/>
    </source>
</evidence>
<accession>A0A9P5PZ08</accession>
<evidence type="ECO:0000313" key="11">
    <source>
        <dbReference type="Proteomes" id="UP000772434"/>
    </source>
</evidence>
<keyword evidence="4 8" id="KW-0812">Transmembrane</keyword>
<evidence type="ECO:0000259" key="9">
    <source>
        <dbReference type="Pfam" id="PF04577"/>
    </source>
</evidence>
<keyword evidence="5 8" id="KW-1133">Transmembrane helix</keyword>
<dbReference type="Proteomes" id="UP000772434">
    <property type="component" value="Unassembled WGS sequence"/>
</dbReference>
<dbReference type="InterPro" id="IPR049625">
    <property type="entry name" value="Glyco_transf_61_cat"/>
</dbReference>
<evidence type="ECO:0000256" key="2">
    <source>
        <dbReference type="ARBA" id="ARBA00022676"/>
    </source>
</evidence>
<keyword evidence="6 8" id="KW-0472">Membrane</keyword>
<dbReference type="PANTHER" id="PTHR20961">
    <property type="entry name" value="GLYCOSYLTRANSFERASE"/>
    <property type="match status" value="1"/>
</dbReference>
<keyword evidence="3" id="KW-0808">Transferase</keyword>
<feature type="transmembrane region" description="Helical" evidence="8">
    <location>
        <begin position="7"/>
        <end position="28"/>
    </location>
</feature>
<protein>
    <recommendedName>
        <fullName evidence="9">Glycosyltransferase 61 catalytic domain-containing protein</fullName>
    </recommendedName>
</protein>
<keyword evidence="11" id="KW-1185">Reference proteome</keyword>
<dbReference type="OrthoDB" id="529273at2759"/>
<dbReference type="GO" id="GO:0097363">
    <property type="term" value="F:protein O-acetylglucosaminyltransferase activity"/>
    <property type="evidence" value="ECO:0007669"/>
    <property type="project" value="TreeGrafter"/>
</dbReference>
<evidence type="ECO:0000256" key="3">
    <source>
        <dbReference type="ARBA" id="ARBA00022679"/>
    </source>
</evidence>